<organism evidence="4 5">
    <name type="scientific">Limnofasciculus baicalensis BBK-W-15</name>
    <dbReference type="NCBI Taxonomy" id="2699891"/>
    <lineage>
        <taxon>Bacteria</taxon>
        <taxon>Bacillati</taxon>
        <taxon>Cyanobacteriota</taxon>
        <taxon>Cyanophyceae</taxon>
        <taxon>Coleofasciculales</taxon>
        <taxon>Coleofasciculaceae</taxon>
        <taxon>Limnofasciculus</taxon>
        <taxon>Limnofasciculus baicalensis</taxon>
    </lineage>
</organism>
<dbReference type="InterPro" id="IPR007049">
    <property type="entry name" value="Carb-sel_porin_OprB"/>
</dbReference>
<dbReference type="InterPro" id="IPR051465">
    <property type="entry name" value="Cell_Envelope_Struct_Comp"/>
</dbReference>
<dbReference type="PROSITE" id="PS51272">
    <property type="entry name" value="SLH"/>
    <property type="match status" value="1"/>
</dbReference>
<dbReference type="AlphaFoldDB" id="A0AAE3GU50"/>
<dbReference type="InterPro" id="IPR001119">
    <property type="entry name" value="SLH_dom"/>
</dbReference>
<proteinExistence type="inferred from homology"/>
<comment type="caution">
    <text evidence="4">The sequence shown here is derived from an EMBL/GenBank/DDBJ whole genome shotgun (WGS) entry which is preliminary data.</text>
</comment>
<accession>A0AAE3GU50</accession>
<dbReference type="GO" id="GO:0008643">
    <property type="term" value="P:carbohydrate transport"/>
    <property type="evidence" value="ECO:0007669"/>
    <property type="project" value="InterPro"/>
</dbReference>
<evidence type="ECO:0000256" key="1">
    <source>
        <dbReference type="ARBA" id="ARBA00008769"/>
    </source>
</evidence>
<feature type="domain" description="SLH" evidence="3">
    <location>
        <begin position="60"/>
        <end position="131"/>
    </location>
</feature>
<gene>
    <name evidence="4" type="ORF">NJ959_18320</name>
</gene>
<evidence type="ECO:0000313" key="4">
    <source>
        <dbReference type="EMBL" id="MCP2730389.1"/>
    </source>
</evidence>
<dbReference type="GO" id="GO:0016020">
    <property type="term" value="C:membrane"/>
    <property type="evidence" value="ECO:0007669"/>
    <property type="project" value="InterPro"/>
</dbReference>
<comment type="similarity">
    <text evidence="1 2">Belongs to the OprB family.</text>
</comment>
<dbReference type="PANTHER" id="PTHR43308">
    <property type="entry name" value="OUTER MEMBRANE PROTEIN ALPHA-RELATED"/>
    <property type="match status" value="1"/>
</dbReference>
<sequence length="533" mass="57684">MEIRHIRKNLRRFSPVMAPPGFGIALLLFCNGAIAAEDPKSSILEQVEGYNDSSLEQLTSVSQLRDVQPGDWAYEALRSLVERYGAIIGYRDAYGERSYRTFRGNRRMTRYEFAAALLHILDGIQLQVARGEKAPPPPELKVLEKLTEDFVLELSLVRGDVDAITARTRELELTQFSTTTTLEGEAIIGVAGIVTGDDNIGDTTILGHRTRLTLETSFTGKDLLETQLQAEGLGLLESRTQTPEGELAFTGDSDSDLNIDKLLYSFPLNNRTKINIAAHGVEADELVNTLNPYLDGDGASGAISRFATRQPIYNLVSGAGVGVTHTLNDKLEVSVAYLAGDASNPNSGAGLFNGAYGGLAQVVYQPSDRTTLSLTYVNAYNRDLETGSSNANLFEKLGLPVATNSLGIATSVQINPQITIGGWAGYTGAKVIDEGDASIWNWALTLSFPDLGKKGNLAGVIIGMEPKVIQSDDSLENLGIEDSSTSLHLEAFYQYQLTDKIAITPGIIWLTAPNHNSSNGDVVIGTVRTTFRF</sequence>
<name>A0AAE3GU50_9CYAN</name>
<dbReference type="InterPro" id="IPR038673">
    <property type="entry name" value="OprB_sf"/>
</dbReference>
<reference evidence="4" key="1">
    <citation type="submission" date="2022-06" db="EMBL/GenBank/DDBJ databases">
        <title>New cyanobacteria of genus Symplocastrum in benthos of Lake Baikal.</title>
        <authorList>
            <person name="Sorokovikova E."/>
            <person name="Tikhonova I."/>
            <person name="Krasnopeev A."/>
            <person name="Evseev P."/>
            <person name="Gladkikh A."/>
            <person name="Belykh O."/>
        </authorList>
    </citation>
    <scope>NUCLEOTIDE SEQUENCE</scope>
    <source>
        <strain evidence="4">BBK-W-15</strain>
    </source>
</reference>
<dbReference type="Proteomes" id="UP001204953">
    <property type="component" value="Unassembled WGS sequence"/>
</dbReference>
<dbReference type="PANTHER" id="PTHR43308:SF1">
    <property type="entry name" value="OUTER MEMBRANE PROTEIN ALPHA"/>
    <property type="match status" value="1"/>
</dbReference>
<keyword evidence="5" id="KW-1185">Reference proteome</keyword>
<evidence type="ECO:0000313" key="5">
    <source>
        <dbReference type="Proteomes" id="UP001204953"/>
    </source>
</evidence>
<dbReference type="RefSeq" id="WP_254013149.1">
    <property type="nucleotide sequence ID" value="NZ_JAMZMM010000195.1"/>
</dbReference>
<evidence type="ECO:0000259" key="3">
    <source>
        <dbReference type="PROSITE" id="PS51272"/>
    </source>
</evidence>
<evidence type="ECO:0000256" key="2">
    <source>
        <dbReference type="RuleBase" id="RU363072"/>
    </source>
</evidence>
<dbReference type="NCBIfam" id="NF033921">
    <property type="entry name" value="por_somb"/>
    <property type="match status" value="1"/>
</dbReference>
<dbReference type="Gene3D" id="2.40.160.180">
    <property type="entry name" value="Carbohydrate-selective porin OprB"/>
    <property type="match status" value="1"/>
</dbReference>
<protein>
    <submittedName>
        <fullName evidence="4">Iron uptake porin</fullName>
    </submittedName>
</protein>
<dbReference type="GO" id="GO:0015288">
    <property type="term" value="F:porin activity"/>
    <property type="evidence" value="ECO:0007669"/>
    <property type="project" value="InterPro"/>
</dbReference>
<dbReference type="InterPro" id="IPR047684">
    <property type="entry name" value="Por_som-like"/>
</dbReference>
<dbReference type="EMBL" id="JAMZMM010000195">
    <property type="protein sequence ID" value="MCP2730389.1"/>
    <property type="molecule type" value="Genomic_DNA"/>
</dbReference>
<dbReference type="Pfam" id="PF04966">
    <property type="entry name" value="OprB"/>
    <property type="match status" value="1"/>
</dbReference>